<dbReference type="GO" id="GO:0008477">
    <property type="term" value="F:purine nucleosidase activity"/>
    <property type="evidence" value="ECO:0007669"/>
    <property type="project" value="UniProtKB-EC"/>
</dbReference>
<dbReference type="PROSITE" id="PS01247">
    <property type="entry name" value="IUNH"/>
    <property type="match status" value="1"/>
</dbReference>
<dbReference type="Proteomes" id="UP000553888">
    <property type="component" value="Unassembled WGS sequence"/>
</dbReference>
<dbReference type="GO" id="GO:0006152">
    <property type="term" value="P:purine nucleoside catabolic process"/>
    <property type="evidence" value="ECO:0007669"/>
    <property type="project" value="TreeGrafter"/>
</dbReference>
<dbReference type="EMBL" id="JACBZY010000001">
    <property type="protein sequence ID" value="NYG98692.1"/>
    <property type="molecule type" value="Genomic_DNA"/>
</dbReference>
<dbReference type="SUPFAM" id="SSF53590">
    <property type="entry name" value="Nucleoside hydrolase"/>
    <property type="match status" value="1"/>
</dbReference>
<evidence type="ECO:0000313" key="4">
    <source>
        <dbReference type="EMBL" id="NYG98692.1"/>
    </source>
</evidence>
<dbReference type="Gene3D" id="3.90.245.10">
    <property type="entry name" value="Ribonucleoside hydrolase-like"/>
    <property type="match status" value="1"/>
</dbReference>
<dbReference type="PANTHER" id="PTHR12304">
    <property type="entry name" value="INOSINE-URIDINE PREFERRING NUCLEOSIDE HYDROLASE"/>
    <property type="match status" value="1"/>
</dbReference>
<keyword evidence="2 4" id="KW-0326">Glycosidase</keyword>
<sequence>MTRRILLDCDPGHDDAIAILLAAGDPGVEIAAITTVSGNQSIEKVTRNALAIAELAGLDPAVPIARGAHRPLLHEVEYAPEYHGESGLDGPQLPEPTRALDPRHGAQVIIDTIMGSEPGEITLVPTGALTNVALAVRLEPRIVDRVREVIFMGGGVHVGNHGPFSEFNIAIDPEAAQIVISAGWPITMVGLNATHQAVVTPEIRAKLDAVGTRSSAFVGGLLDFYGAAYAGHGFAHPPVHDPVTVAMVIDPSLVRTVKAPLAVELSGALTKGMTVADLREPAPATTPTSVALGVENERFWDVVAAALARLP</sequence>
<dbReference type="InterPro" id="IPR023186">
    <property type="entry name" value="IUNH"/>
</dbReference>
<dbReference type="PANTHER" id="PTHR12304:SF4">
    <property type="entry name" value="URIDINE NUCLEOSIDASE"/>
    <property type="match status" value="1"/>
</dbReference>
<feature type="domain" description="Inosine/uridine-preferring nucleoside hydrolase" evidence="3">
    <location>
        <begin position="5"/>
        <end position="301"/>
    </location>
</feature>
<dbReference type="GO" id="GO:0005829">
    <property type="term" value="C:cytosol"/>
    <property type="evidence" value="ECO:0007669"/>
    <property type="project" value="TreeGrafter"/>
</dbReference>
<evidence type="ECO:0000313" key="5">
    <source>
        <dbReference type="Proteomes" id="UP000553888"/>
    </source>
</evidence>
<dbReference type="GO" id="GO:0045437">
    <property type="term" value="F:uridine nucleosidase activity"/>
    <property type="evidence" value="ECO:0007669"/>
    <property type="project" value="UniProtKB-ARBA"/>
</dbReference>
<reference evidence="4 5" key="1">
    <citation type="submission" date="2020-07" db="EMBL/GenBank/DDBJ databases">
        <title>Sequencing the genomes of 1000 actinobacteria strains.</title>
        <authorList>
            <person name="Klenk H.-P."/>
        </authorList>
    </citation>
    <scope>NUCLEOTIDE SEQUENCE [LARGE SCALE GENOMIC DNA]</scope>
    <source>
        <strain evidence="4 5">DSM 23141</strain>
    </source>
</reference>
<dbReference type="EC" id="3.2.2.1" evidence="4"/>
<organism evidence="4 5">
    <name type="scientific">Schumannella luteola</name>
    <dbReference type="NCBI Taxonomy" id="472059"/>
    <lineage>
        <taxon>Bacteria</taxon>
        <taxon>Bacillati</taxon>
        <taxon>Actinomycetota</taxon>
        <taxon>Actinomycetes</taxon>
        <taxon>Micrococcales</taxon>
        <taxon>Microbacteriaceae</taxon>
        <taxon>Schumannella</taxon>
    </lineage>
</organism>
<dbReference type="InterPro" id="IPR015910">
    <property type="entry name" value="I/U_nuclsd_hydro_CS"/>
</dbReference>
<dbReference type="Pfam" id="PF01156">
    <property type="entry name" value="IU_nuc_hydro"/>
    <property type="match status" value="1"/>
</dbReference>
<gene>
    <name evidence="4" type="ORF">BJ979_001318</name>
</gene>
<dbReference type="CDD" id="cd02651">
    <property type="entry name" value="nuc_hydro_IU_UC_XIUA"/>
    <property type="match status" value="1"/>
</dbReference>
<comment type="caution">
    <text evidence="4">The sequence shown here is derived from an EMBL/GenBank/DDBJ whole genome shotgun (WGS) entry which is preliminary data.</text>
</comment>
<evidence type="ECO:0000256" key="2">
    <source>
        <dbReference type="ARBA" id="ARBA00023295"/>
    </source>
</evidence>
<accession>A0A852YA01</accession>
<evidence type="ECO:0000256" key="1">
    <source>
        <dbReference type="ARBA" id="ARBA00022801"/>
    </source>
</evidence>
<proteinExistence type="predicted"/>
<keyword evidence="5" id="KW-1185">Reference proteome</keyword>
<dbReference type="InterPro" id="IPR036452">
    <property type="entry name" value="Ribo_hydro-like"/>
</dbReference>
<protein>
    <submittedName>
        <fullName evidence="4">Purine nucleosidase</fullName>
        <ecNumber evidence="4">3.2.2.1</ecNumber>
    </submittedName>
</protein>
<evidence type="ECO:0000259" key="3">
    <source>
        <dbReference type="Pfam" id="PF01156"/>
    </source>
</evidence>
<name>A0A852YA01_9MICO</name>
<dbReference type="RefSeq" id="WP_179566390.1">
    <property type="nucleotide sequence ID" value="NZ_JACBZY010000001.1"/>
</dbReference>
<dbReference type="InterPro" id="IPR001910">
    <property type="entry name" value="Inosine/uridine_hydrolase_dom"/>
</dbReference>
<keyword evidence="1 4" id="KW-0378">Hydrolase</keyword>
<dbReference type="AlphaFoldDB" id="A0A852YA01"/>